<gene>
    <name evidence="1" type="ORF">ANN_27353</name>
</gene>
<sequence length="154" mass="17850">MAGLCEGGNEPPGSLKAIDESYDITDNAQVLVFVRYFDAKRKARIFEELSTVTVLEKNTRWCTLKVLVAICFTSRFRTRRAARSSVSTEYVKWLRYRKSHSVYCTIFTKRSLREEYGPCGVKGKVVQHTVSFPFPRAKFHKEVIEQFECDYRTA</sequence>
<protein>
    <submittedName>
        <fullName evidence="1">Uncharacterized protein</fullName>
    </submittedName>
</protein>
<organism evidence="1 2">
    <name type="scientific">Periplaneta americana</name>
    <name type="common">American cockroach</name>
    <name type="synonym">Blatta americana</name>
    <dbReference type="NCBI Taxonomy" id="6978"/>
    <lineage>
        <taxon>Eukaryota</taxon>
        <taxon>Metazoa</taxon>
        <taxon>Ecdysozoa</taxon>
        <taxon>Arthropoda</taxon>
        <taxon>Hexapoda</taxon>
        <taxon>Insecta</taxon>
        <taxon>Pterygota</taxon>
        <taxon>Neoptera</taxon>
        <taxon>Polyneoptera</taxon>
        <taxon>Dictyoptera</taxon>
        <taxon>Blattodea</taxon>
        <taxon>Blattoidea</taxon>
        <taxon>Blattidae</taxon>
        <taxon>Blattinae</taxon>
        <taxon>Periplaneta</taxon>
    </lineage>
</organism>
<accession>A0ABQ8RXV9</accession>
<keyword evidence="2" id="KW-1185">Reference proteome</keyword>
<evidence type="ECO:0000313" key="2">
    <source>
        <dbReference type="Proteomes" id="UP001148838"/>
    </source>
</evidence>
<comment type="caution">
    <text evidence="1">The sequence shown here is derived from an EMBL/GenBank/DDBJ whole genome shotgun (WGS) entry which is preliminary data.</text>
</comment>
<evidence type="ECO:0000313" key="1">
    <source>
        <dbReference type="EMBL" id="KAJ4426539.1"/>
    </source>
</evidence>
<name>A0ABQ8RXV9_PERAM</name>
<proteinExistence type="predicted"/>
<dbReference type="EMBL" id="JAJSOF020000040">
    <property type="protein sequence ID" value="KAJ4426539.1"/>
    <property type="molecule type" value="Genomic_DNA"/>
</dbReference>
<dbReference type="Proteomes" id="UP001148838">
    <property type="component" value="Unassembled WGS sequence"/>
</dbReference>
<reference evidence="1 2" key="1">
    <citation type="journal article" date="2022" name="Allergy">
        <title>Genome assembly and annotation of Periplaneta americana reveal a comprehensive cockroach allergen profile.</title>
        <authorList>
            <person name="Wang L."/>
            <person name="Xiong Q."/>
            <person name="Saelim N."/>
            <person name="Wang L."/>
            <person name="Nong W."/>
            <person name="Wan A.T."/>
            <person name="Shi M."/>
            <person name="Liu X."/>
            <person name="Cao Q."/>
            <person name="Hui J.H.L."/>
            <person name="Sookrung N."/>
            <person name="Leung T.F."/>
            <person name="Tungtrongchitr A."/>
            <person name="Tsui S.K.W."/>
        </authorList>
    </citation>
    <scope>NUCLEOTIDE SEQUENCE [LARGE SCALE GENOMIC DNA]</scope>
    <source>
        <strain evidence="1">PWHHKU_190912</strain>
    </source>
</reference>